<dbReference type="Pfam" id="PF01040">
    <property type="entry name" value="UbiA"/>
    <property type="match status" value="1"/>
</dbReference>
<dbReference type="InterPro" id="IPR050475">
    <property type="entry name" value="Prenyltransferase_related"/>
</dbReference>
<feature type="transmembrane region" description="Helical" evidence="5">
    <location>
        <begin position="149"/>
        <end position="168"/>
    </location>
</feature>
<evidence type="ECO:0000256" key="3">
    <source>
        <dbReference type="ARBA" id="ARBA00022989"/>
    </source>
</evidence>
<sequence>MKDSGRAEGFRTELALLLLCLAESRPAVLGIFLLRFLTAGAVGLTSVVSFPPSLLVGAAVWFCSVSFTYLYNGVTDVGEDRANGSRRPIARGALPVACARRTAWALAVLALCGGAALGPVMLAATACMILLGYAYSVPGIALKRRTPSTIAVVVASGALTYTAGWSSGTVPSSSALLVFSTAMCLWMGMVGAAAKDFSDAEGDARHGRRNWTVLWGRAVTACIVSLSAVAIGAGLLAVATVLDLPELLAPGAVVLTGALALSAVALSARRGDSRARRRLPYRIFMITQYAAHLVTLHQPIA</sequence>
<proteinExistence type="predicted"/>
<feature type="transmembrane region" description="Helical" evidence="5">
    <location>
        <begin position="214"/>
        <end position="241"/>
    </location>
</feature>
<keyword evidence="3 5" id="KW-1133">Transmembrane helix</keyword>
<dbReference type="Gene3D" id="1.10.357.140">
    <property type="entry name" value="UbiA prenyltransferase"/>
    <property type="match status" value="1"/>
</dbReference>
<feature type="transmembrane region" description="Helical" evidence="5">
    <location>
        <begin position="117"/>
        <end position="137"/>
    </location>
</feature>
<gene>
    <name evidence="6" type="ORF">ACG5V6_11355</name>
</gene>
<organism evidence="6 7">
    <name type="scientific">Streptomyces chitinivorans</name>
    <dbReference type="NCBI Taxonomy" id="1257027"/>
    <lineage>
        <taxon>Bacteria</taxon>
        <taxon>Bacillati</taxon>
        <taxon>Actinomycetota</taxon>
        <taxon>Actinomycetes</taxon>
        <taxon>Kitasatosporales</taxon>
        <taxon>Streptomycetaceae</taxon>
        <taxon>Streptomyces</taxon>
    </lineage>
</organism>
<name>A0ABW7HT74_9ACTN</name>
<feature type="transmembrane region" description="Helical" evidence="5">
    <location>
        <begin position="247"/>
        <end position="268"/>
    </location>
</feature>
<feature type="transmembrane region" description="Helical" evidence="5">
    <location>
        <begin position="54"/>
        <end position="71"/>
    </location>
</feature>
<accession>A0ABW7HT74</accession>
<reference evidence="6 7" key="1">
    <citation type="submission" date="2024-10" db="EMBL/GenBank/DDBJ databases">
        <authorList>
            <person name="Cho J.-C."/>
        </authorList>
    </citation>
    <scope>NUCLEOTIDE SEQUENCE [LARGE SCALE GENOMIC DNA]</scope>
    <source>
        <strain evidence="6 7">KCTC29696</strain>
    </source>
</reference>
<keyword evidence="7" id="KW-1185">Reference proteome</keyword>
<evidence type="ECO:0000256" key="4">
    <source>
        <dbReference type="ARBA" id="ARBA00023136"/>
    </source>
</evidence>
<evidence type="ECO:0000256" key="5">
    <source>
        <dbReference type="SAM" id="Phobius"/>
    </source>
</evidence>
<evidence type="ECO:0000313" key="6">
    <source>
        <dbReference type="EMBL" id="MFH0248809.1"/>
    </source>
</evidence>
<comment type="caution">
    <text evidence="6">The sequence shown here is derived from an EMBL/GenBank/DDBJ whole genome shotgun (WGS) entry which is preliminary data.</text>
</comment>
<dbReference type="Proteomes" id="UP001607069">
    <property type="component" value="Unassembled WGS sequence"/>
</dbReference>
<dbReference type="InterPro" id="IPR044878">
    <property type="entry name" value="UbiA_sf"/>
</dbReference>
<dbReference type="PANTHER" id="PTHR42723:SF1">
    <property type="entry name" value="CHLOROPHYLL SYNTHASE, CHLOROPLASTIC"/>
    <property type="match status" value="1"/>
</dbReference>
<evidence type="ECO:0000256" key="1">
    <source>
        <dbReference type="ARBA" id="ARBA00004141"/>
    </source>
</evidence>
<dbReference type="CDD" id="cd13956">
    <property type="entry name" value="PT_UbiA"/>
    <property type="match status" value="1"/>
</dbReference>
<dbReference type="PANTHER" id="PTHR42723">
    <property type="entry name" value="CHLOROPHYLL SYNTHASE"/>
    <property type="match status" value="1"/>
</dbReference>
<dbReference type="EMBL" id="JBIHMK010000034">
    <property type="protein sequence ID" value="MFH0248809.1"/>
    <property type="molecule type" value="Genomic_DNA"/>
</dbReference>
<evidence type="ECO:0000313" key="7">
    <source>
        <dbReference type="Proteomes" id="UP001607069"/>
    </source>
</evidence>
<dbReference type="InterPro" id="IPR000537">
    <property type="entry name" value="UbiA_prenyltransferase"/>
</dbReference>
<evidence type="ECO:0000256" key="2">
    <source>
        <dbReference type="ARBA" id="ARBA00022692"/>
    </source>
</evidence>
<feature type="transmembrane region" description="Helical" evidence="5">
    <location>
        <begin position="174"/>
        <end position="194"/>
    </location>
</feature>
<dbReference type="RefSeq" id="WP_279948664.1">
    <property type="nucleotide sequence ID" value="NZ_BAABEN010000025.1"/>
</dbReference>
<keyword evidence="4 5" id="KW-0472">Membrane</keyword>
<keyword evidence="2 5" id="KW-0812">Transmembrane</keyword>
<comment type="subcellular location">
    <subcellularLocation>
        <location evidence="1">Membrane</location>
        <topology evidence="1">Multi-pass membrane protein</topology>
    </subcellularLocation>
</comment>
<protein>
    <submittedName>
        <fullName evidence="6">UbiA family prenyltransferase</fullName>
    </submittedName>
</protein>